<dbReference type="GO" id="GO:0004672">
    <property type="term" value="F:protein kinase activity"/>
    <property type="evidence" value="ECO:0000318"/>
    <property type="project" value="GO_Central"/>
</dbReference>
<reference evidence="4 5" key="1">
    <citation type="journal article" date="2011" name="Science">
        <title>The Selaginella genome identifies genetic changes associated with the evolution of vascular plants.</title>
        <authorList>
            <person name="Banks J.A."/>
            <person name="Nishiyama T."/>
            <person name="Hasebe M."/>
            <person name="Bowman J.L."/>
            <person name="Gribskov M."/>
            <person name="dePamphilis C."/>
            <person name="Albert V.A."/>
            <person name="Aono N."/>
            <person name="Aoyama T."/>
            <person name="Ambrose B.A."/>
            <person name="Ashton N.W."/>
            <person name="Axtell M.J."/>
            <person name="Barker E."/>
            <person name="Barker M.S."/>
            <person name="Bennetzen J.L."/>
            <person name="Bonawitz N.D."/>
            <person name="Chapple C."/>
            <person name="Cheng C."/>
            <person name="Correa L.G."/>
            <person name="Dacre M."/>
            <person name="DeBarry J."/>
            <person name="Dreyer I."/>
            <person name="Elias M."/>
            <person name="Engstrom E.M."/>
            <person name="Estelle M."/>
            <person name="Feng L."/>
            <person name="Finet C."/>
            <person name="Floyd S.K."/>
            <person name="Frommer W.B."/>
            <person name="Fujita T."/>
            <person name="Gramzow L."/>
            <person name="Gutensohn M."/>
            <person name="Harholt J."/>
            <person name="Hattori M."/>
            <person name="Heyl A."/>
            <person name="Hirai T."/>
            <person name="Hiwatashi Y."/>
            <person name="Ishikawa M."/>
            <person name="Iwata M."/>
            <person name="Karol K.G."/>
            <person name="Koehler B."/>
            <person name="Kolukisaoglu U."/>
            <person name="Kubo M."/>
            <person name="Kurata T."/>
            <person name="Lalonde S."/>
            <person name="Li K."/>
            <person name="Li Y."/>
            <person name="Litt A."/>
            <person name="Lyons E."/>
            <person name="Manning G."/>
            <person name="Maruyama T."/>
            <person name="Michael T.P."/>
            <person name="Mikami K."/>
            <person name="Miyazaki S."/>
            <person name="Morinaga S."/>
            <person name="Murata T."/>
            <person name="Mueller-Roeber B."/>
            <person name="Nelson D.R."/>
            <person name="Obara M."/>
            <person name="Oguri Y."/>
            <person name="Olmstead R.G."/>
            <person name="Onodera N."/>
            <person name="Petersen B.L."/>
            <person name="Pils B."/>
            <person name="Prigge M."/>
            <person name="Rensing S.A."/>
            <person name="Riano-Pachon D.M."/>
            <person name="Roberts A.W."/>
            <person name="Sato Y."/>
            <person name="Scheller H.V."/>
            <person name="Schulz B."/>
            <person name="Schulz C."/>
            <person name="Shakirov E.V."/>
            <person name="Shibagaki N."/>
            <person name="Shinohara N."/>
            <person name="Shippen D.E."/>
            <person name="Soerensen I."/>
            <person name="Sotooka R."/>
            <person name="Sugimoto N."/>
            <person name="Sugita M."/>
            <person name="Sumikawa N."/>
            <person name="Tanurdzic M."/>
            <person name="Theissen G."/>
            <person name="Ulvskov P."/>
            <person name="Wakazuki S."/>
            <person name="Weng J.K."/>
            <person name="Willats W.W."/>
            <person name="Wipf D."/>
            <person name="Wolf P.G."/>
            <person name="Yang L."/>
            <person name="Zimmer A.D."/>
            <person name="Zhu Q."/>
            <person name="Mitros T."/>
            <person name="Hellsten U."/>
            <person name="Loque D."/>
            <person name="Otillar R."/>
            <person name="Salamov A."/>
            <person name="Schmutz J."/>
            <person name="Shapiro H."/>
            <person name="Lindquist E."/>
            <person name="Lucas S."/>
            <person name="Rokhsar D."/>
            <person name="Grigoriev I.V."/>
        </authorList>
    </citation>
    <scope>NUCLEOTIDE SEQUENCE [LARGE SCALE GENOMIC DNA]</scope>
</reference>
<organism evidence="5">
    <name type="scientific">Selaginella moellendorffii</name>
    <name type="common">Spikemoss</name>
    <dbReference type="NCBI Taxonomy" id="88036"/>
    <lineage>
        <taxon>Eukaryota</taxon>
        <taxon>Viridiplantae</taxon>
        <taxon>Streptophyta</taxon>
        <taxon>Embryophyta</taxon>
        <taxon>Tracheophyta</taxon>
        <taxon>Lycopodiopsida</taxon>
        <taxon>Selaginellales</taxon>
        <taxon>Selaginellaceae</taxon>
        <taxon>Selaginella</taxon>
    </lineage>
</organism>
<dbReference type="KEGG" id="smo:SELMODRAFT_127343"/>
<keyword evidence="2" id="KW-0067">ATP-binding</keyword>
<dbReference type="PANTHER" id="PTHR27001:SF178">
    <property type="entry name" value="OS06G0654600 PROTEIN"/>
    <property type="match status" value="1"/>
</dbReference>
<evidence type="ECO:0000259" key="3">
    <source>
        <dbReference type="PROSITE" id="PS50011"/>
    </source>
</evidence>
<dbReference type="GO" id="GO:0007165">
    <property type="term" value="P:signal transduction"/>
    <property type="evidence" value="ECO:0000318"/>
    <property type="project" value="GO_Central"/>
</dbReference>
<dbReference type="Pfam" id="PF00069">
    <property type="entry name" value="Pkinase"/>
    <property type="match status" value="1"/>
</dbReference>
<dbReference type="PROSITE" id="PS50011">
    <property type="entry name" value="PROTEIN_KINASE_DOM"/>
    <property type="match status" value="1"/>
</dbReference>
<dbReference type="AlphaFoldDB" id="D8SXC9"/>
<evidence type="ECO:0000313" key="4">
    <source>
        <dbReference type="EMBL" id="EFJ10786.1"/>
    </source>
</evidence>
<accession>D8SXC9</accession>
<sequence length="244" mass="27429">GSAYRGILVTGEEVAVEVLPSGIVEAELNFFCRVSHPNILKLIGYCNEGGRFSTVSEYITQGSLIEHLHFGHRYNSVSLDWTRRIDTAIGAARGLYHLHELEIVHGNVHPITVFLSGDNSEGKIKYPLSLEAPQYEVPSHRFGQDYADPAGVLSTESDVYSFGVVMLRLVTIQAAKQLLKNSFTKRGVQHFIETHVDPELLVPEHRAKLNWYLELGMRCLAPEVSHRPSMRDIVLLLLDIRKWG</sequence>
<dbReference type="GO" id="GO:0005524">
    <property type="term" value="F:ATP binding"/>
    <property type="evidence" value="ECO:0007669"/>
    <property type="project" value="UniProtKB-KW"/>
</dbReference>
<proteinExistence type="predicted"/>
<dbReference type="Proteomes" id="UP000001514">
    <property type="component" value="Unassembled WGS sequence"/>
</dbReference>
<name>D8SXC9_SELML</name>
<evidence type="ECO:0000313" key="5">
    <source>
        <dbReference type="Proteomes" id="UP000001514"/>
    </source>
</evidence>
<gene>
    <name evidence="4" type="ORF">SELMODRAFT_127343</name>
</gene>
<dbReference type="GO" id="GO:0005886">
    <property type="term" value="C:plasma membrane"/>
    <property type="evidence" value="ECO:0000318"/>
    <property type="project" value="GO_Central"/>
</dbReference>
<dbReference type="InParanoid" id="D8SXC9"/>
<feature type="domain" description="Protein kinase" evidence="3">
    <location>
        <begin position="1"/>
        <end position="238"/>
    </location>
</feature>
<dbReference type="Gramene" id="EFJ10786">
    <property type="protein sequence ID" value="EFJ10786"/>
    <property type="gene ID" value="SELMODRAFT_127343"/>
</dbReference>
<dbReference type="PANTHER" id="PTHR27001">
    <property type="entry name" value="OS01G0253100 PROTEIN"/>
    <property type="match status" value="1"/>
</dbReference>
<evidence type="ECO:0000256" key="2">
    <source>
        <dbReference type="ARBA" id="ARBA00022840"/>
    </source>
</evidence>
<dbReference type="InterPro" id="IPR000719">
    <property type="entry name" value="Prot_kinase_dom"/>
</dbReference>
<protein>
    <recommendedName>
        <fullName evidence="3">Protein kinase domain-containing protein</fullName>
    </recommendedName>
</protein>
<feature type="non-terminal residue" evidence="4">
    <location>
        <position position="1"/>
    </location>
</feature>
<dbReference type="EMBL" id="GL377651">
    <property type="protein sequence ID" value="EFJ10786.1"/>
    <property type="molecule type" value="Genomic_DNA"/>
</dbReference>
<dbReference type="SUPFAM" id="SSF56112">
    <property type="entry name" value="Protein kinase-like (PK-like)"/>
    <property type="match status" value="1"/>
</dbReference>
<dbReference type="HOGENOM" id="CLU_000288_21_4_1"/>
<keyword evidence="1" id="KW-0547">Nucleotide-binding</keyword>
<evidence type="ECO:0000256" key="1">
    <source>
        <dbReference type="ARBA" id="ARBA00022741"/>
    </source>
</evidence>
<dbReference type="Gene3D" id="1.10.510.10">
    <property type="entry name" value="Transferase(Phosphotransferase) domain 1"/>
    <property type="match status" value="2"/>
</dbReference>
<dbReference type="InterPro" id="IPR011009">
    <property type="entry name" value="Kinase-like_dom_sf"/>
</dbReference>
<keyword evidence="5" id="KW-1185">Reference proteome</keyword>